<dbReference type="Proteomes" id="UP000266861">
    <property type="component" value="Unassembled WGS sequence"/>
</dbReference>
<comment type="caution">
    <text evidence="2">The sequence shown here is derived from an EMBL/GenBank/DDBJ whole genome shotgun (WGS) entry which is preliminary data.</text>
</comment>
<feature type="domain" description="ZSWIM1/3 RNaseH-like" evidence="1">
    <location>
        <begin position="343"/>
        <end position="443"/>
    </location>
</feature>
<name>A0A397ISW6_9GLOM</name>
<dbReference type="EMBL" id="PQFF01000178">
    <property type="protein sequence ID" value="RHZ76856.1"/>
    <property type="molecule type" value="Genomic_DNA"/>
</dbReference>
<dbReference type="Pfam" id="PF21056">
    <property type="entry name" value="ZSWIM1-3_RNaseH-like"/>
    <property type="match status" value="1"/>
</dbReference>
<evidence type="ECO:0000259" key="1">
    <source>
        <dbReference type="Pfam" id="PF21056"/>
    </source>
</evidence>
<keyword evidence="3" id="KW-1185">Reference proteome</keyword>
<reference evidence="2 3" key="1">
    <citation type="submission" date="2018-08" db="EMBL/GenBank/DDBJ databases">
        <title>Genome and evolution of the arbuscular mycorrhizal fungus Diversispora epigaea (formerly Glomus versiforme) and its bacterial endosymbionts.</title>
        <authorList>
            <person name="Sun X."/>
            <person name="Fei Z."/>
            <person name="Harrison M."/>
        </authorList>
    </citation>
    <scope>NUCLEOTIDE SEQUENCE [LARGE SCALE GENOMIC DNA]</scope>
    <source>
        <strain evidence="2 3">IT104</strain>
    </source>
</reference>
<organism evidence="2 3">
    <name type="scientific">Diversispora epigaea</name>
    <dbReference type="NCBI Taxonomy" id="1348612"/>
    <lineage>
        <taxon>Eukaryota</taxon>
        <taxon>Fungi</taxon>
        <taxon>Fungi incertae sedis</taxon>
        <taxon>Mucoromycota</taxon>
        <taxon>Glomeromycotina</taxon>
        <taxon>Glomeromycetes</taxon>
        <taxon>Diversisporales</taxon>
        <taxon>Diversisporaceae</taxon>
        <taxon>Diversispora</taxon>
    </lineage>
</organism>
<protein>
    <recommendedName>
        <fullName evidence="1">ZSWIM1/3 RNaseH-like domain-containing protein</fullName>
    </recommendedName>
</protein>
<dbReference type="InterPro" id="IPR048324">
    <property type="entry name" value="ZSWIM1-3_RNaseH-like"/>
</dbReference>
<gene>
    <name evidence="2" type="ORF">Glove_188g23</name>
</gene>
<dbReference type="AlphaFoldDB" id="A0A397ISW6"/>
<dbReference type="STRING" id="1348612.A0A397ISW6"/>
<sequence>MENLDETLETNKENLLVTAFTSGAITNGAIKKGAILLEKTENSRTKFYTSSQLTPDQKQTRLFFVINPFKIMENLDETLETNKENLLVTAFTSGAITNGAIKKGAILLEKTENSRTKFYTSSQLTPDQKRELLFNVNQPFEVPMCEFDEEWWPLVSNIWTRYNYKNHTNRNSWKTFACRFTKHNPSSMRKEGIPDEKRRKTKICSANLCFMKIKVSRFITEKKVYIERYQDSPDHTHTIEESEKLKRSQFVRNLVEQEAIKNYPPPAIVNAIKKYAIEKLDLSSSVKELRRKEVTNIKSKVYKPQNTYLTGNINLELDIEESVVFFKNQEYQVEHFQILHRSSHGFVFAHPNQLEKLQHFGWLTLIDSTHKMNKYDWRLFTLYIRNNHGCWDVGAHFFVSKEDSDTVAEALKIIRRFVCSWKPRYFPSDQSNVEANDIAIAFPGLSKGEQNCEVIFCTVHVMRTWMTKIYETKVRRKMIHALYKITKIGCDELIQQAIDECQTPIVKQYILRNYIKNTNQWALWAHQHSPLLLQITSTNAIESYHSELKRTTVSHHGLIGACHKIIALDAKKRSDAEYIAFEFRTKQISVVGIDFEIIDQIHKFPFPIQQKIVSEVHAVEKRIEKGKDVPVLTSLNCYCLFFRQYLLPCRHIFHNHLYGEKKLLTTNAWEQFQQMFIESGFEVYISRELVEIELPKKTEAEKAMENRRSTINELIERTRNAYWRVEEKGNAVQKSTFIETLKASLGSILNAEEQ</sequence>
<evidence type="ECO:0000313" key="3">
    <source>
        <dbReference type="Proteomes" id="UP000266861"/>
    </source>
</evidence>
<accession>A0A397ISW6</accession>
<proteinExistence type="predicted"/>
<dbReference type="InterPro" id="IPR052579">
    <property type="entry name" value="Zinc_finger_SWIM"/>
</dbReference>
<dbReference type="PANTHER" id="PTHR31569">
    <property type="entry name" value="SWIM-TYPE DOMAIN-CONTAINING PROTEIN"/>
    <property type="match status" value="1"/>
</dbReference>
<dbReference type="PANTHER" id="PTHR31569:SF4">
    <property type="entry name" value="SWIM-TYPE DOMAIN-CONTAINING PROTEIN"/>
    <property type="match status" value="1"/>
</dbReference>
<evidence type="ECO:0000313" key="2">
    <source>
        <dbReference type="EMBL" id="RHZ76856.1"/>
    </source>
</evidence>
<dbReference type="OrthoDB" id="5330842at2759"/>